<comment type="caution">
    <text evidence="1">The sequence shown here is derived from an EMBL/GenBank/DDBJ whole genome shotgun (WGS) entry which is preliminary data.</text>
</comment>
<sequence length="71" mass="8141">MKQFISFSTRQRKKKALPENPVANNVYMNVPYVDQLALNNASFQPYPQQISYNSSLTATTSPTYTTMLNYN</sequence>
<reference evidence="1" key="1">
    <citation type="submission" date="2021-02" db="EMBL/GenBank/DDBJ databases">
        <authorList>
            <person name="Nowell W R."/>
        </authorList>
    </citation>
    <scope>NUCLEOTIDE SEQUENCE</scope>
</reference>
<evidence type="ECO:0000313" key="2">
    <source>
        <dbReference type="Proteomes" id="UP000663873"/>
    </source>
</evidence>
<proteinExistence type="predicted"/>
<dbReference type="EMBL" id="CAJOBP010079761">
    <property type="protein sequence ID" value="CAF4910681.1"/>
    <property type="molecule type" value="Genomic_DNA"/>
</dbReference>
<gene>
    <name evidence="1" type="ORF">UJA718_LOCUS45953</name>
</gene>
<accession>A0A821VPR2</accession>
<dbReference type="Proteomes" id="UP000663873">
    <property type="component" value="Unassembled WGS sequence"/>
</dbReference>
<protein>
    <submittedName>
        <fullName evidence="1">Uncharacterized protein</fullName>
    </submittedName>
</protein>
<keyword evidence="2" id="KW-1185">Reference proteome</keyword>
<name>A0A821VPR2_9BILA</name>
<evidence type="ECO:0000313" key="1">
    <source>
        <dbReference type="EMBL" id="CAF4910681.1"/>
    </source>
</evidence>
<organism evidence="1 2">
    <name type="scientific">Rotaria socialis</name>
    <dbReference type="NCBI Taxonomy" id="392032"/>
    <lineage>
        <taxon>Eukaryota</taxon>
        <taxon>Metazoa</taxon>
        <taxon>Spiralia</taxon>
        <taxon>Gnathifera</taxon>
        <taxon>Rotifera</taxon>
        <taxon>Eurotatoria</taxon>
        <taxon>Bdelloidea</taxon>
        <taxon>Philodinida</taxon>
        <taxon>Philodinidae</taxon>
        <taxon>Rotaria</taxon>
    </lineage>
</organism>
<feature type="non-terminal residue" evidence="1">
    <location>
        <position position="71"/>
    </location>
</feature>
<dbReference type="AlphaFoldDB" id="A0A821VPR2"/>